<keyword evidence="1" id="KW-0418">Kinase</keyword>
<accession>A0A518BCI7</accession>
<evidence type="ECO:0000313" key="2">
    <source>
        <dbReference type="Proteomes" id="UP000317093"/>
    </source>
</evidence>
<dbReference type="EC" id="2.7.6.5" evidence="1"/>
<name>A0A518BCI7_9BACT</name>
<proteinExistence type="predicted"/>
<organism evidence="1 2">
    <name type="scientific">Kolteria novifilia</name>
    <dbReference type="NCBI Taxonomy" id="2527975"/>
    <lineage>
        <taxon>Bacteria</taxon>
        <taxon>Pseudomonadati</taxon>
        <taxon>Planctomycetota</taxon>
        <taxon>Planctomycetia</taxon>
        <taxon>Kolteriales</taxon>
        <taxon>Kolteriaceae</taxon>
        <taxon>Kolteria</taxon>
    </lineage>
</organism>
<dbReference type="GO" id="GO:0016301">
    <property type="term" value="F:kinase activity"/>
    <property type="evidence" value="ECO:0007669"/>
    <property type="project" value="UniProtKB-KW"/>
</dbReference>
<dbReference type="Gene3D" id="1.10.3210.10">
    <property type="entry name" value="Hypothetical protein af1432"/>
    <property type="match status" value="1"/>
</dbReference>
<dbReference type="Proteomes" id="UP000317093">
    <property type="component" value="Chromosome"/>
</dbReference>
<keyword evidence="2" id="KW-1185">Reference proteome</keyword>
<dbReference type="KEGG" id="knv:Pan216_55700"/>
<keyword evidence="1" id="KW-0808">Transferase</keyword>
<dbReference type="EMBL" id="CP036279">
    <property type="protein sequence ID" value="QDU64679.1"/>
    <property type="molecule type" value="Genomic_DNA"/>
</dbReference>
<reference evidence="1 2" key="1">
    <citation type="submission" date="2019-02" db="EMBL/GenBank/DDBJ databases">
        <title>Deep-cultivation of Planctomycetes and their phenomic and genomic characterization uncovers novel biology.</title>
        <authorList>
            <person name="Wiegand S."/>
            <person name="Jogler M."/>
            <person name="Boedeker C."/>
            <person name="Pinto D."/>
            <person name="Vollmers J."/>
            <person name="Rivas-Marin E."/>
            <person name="Kohn T."/>
            <person name="Peeters S.H."/>
            <person name="Heuer A."/>
            <person name="Rast P."/>
            <person name="Oberbeckmann S."/>
            <person name="Bunk B."/>
            <person name="Jeske O."/>
            <person name="Meyerdierks A."/>
            <person name="Storesund J.E."/>
            <person name="Kallscheuer N."/>
            <person name="Luecker S."/>
            <person name="Lage O.M."/>
            <person name="Pohl T."/>
            <person name="Merkel B.J."/>
            <person name="Hornburger P."/>
            <person name="Mueller R.-W."/>
            <person name="Bruemmer F."/>
            <person name="Labrenz M."/>
            <person name="Spormann A.M."/>
            <person name="Op den Camp H."/>
            <person name="Overmann J."/>
            <person name="Amann R."/>
            <person name="Jetten M.S.M."/>
            <person name="Mascher T."/>
            <person name="Medema M.H."/>
            <person name="Devos D.P."/>
            <person name="Kaster A.-K."/>
            <person name="Ovreas L."/>
            <person name="Rohde M."/>
            <person name="Galperin M.Y."/>
            <person name="Jogler C."/>
        </authorList>
    </citation>
    <scope>NUCLEOTIDE SEQUENCE [LARGE SCALE GENOMIC DNA]</scope>
    <source>
        <strain evidence="1 2">Pan216</strain>
    </source>
</reference>
<dbReference type="OrthoDB" id="272476at2"/>
<dbReference type="AlphaFoldDB" id="A0A518BCI7"/>
<dbReference type="GO" id="GO:0008728">
    <property type="term" value="F:GTP diphosphokinase activity"/>
    <property type="evidence" value="ECO:0007669"/>
    <property type="project" value="UniProtKB-EC"/>
</dbReference>
<gene>
    <name evidence="1" type="primary">relA</name>
    <name evidence="1" type="ORF">Pan216_55700</name>
</gene>
<evidence type="ECO:0000313" key="1">
    <source>
        <dbReference type="EMBL" id="QDU64679.1"/>
    </source>
</evidence>
<dbReference type="RefSeq" id="WP_145263039.1">
    <property type="nucleotide sequence ID" value="NZ_CP036279.1"/>
</dbReference>
<protein>
    <submittedName>
        <fullName evidence="1">GTP pyrophosphokinase</fullName>
        <ecNumber evidence="1">2.7.6.5</ecNumber>
    </submittedName>
</protein>
<dbReference type="SUPFAM" id="SSF109604">
    <property type="entry name" value="HD-domain/PDEase-like"/>
    <property type="match status" value="1"/>
</dbReference>
<sequence length="158" mass="17815">MATLELALEIAAGAHAGTKDRQGKPYILHPIRVMMGVESEQAQIVAILHDVVEDTDVTFEDLREAGFSEETLATLALVTHKDGVSYADYVIACKDNPIAREVKLSDLRDNSSLSRLLLRADRFDSDSRRMHRYLLSYRFLAGEIDEAAYRRLMPSFEK</sequence>